<dbReference type="PANTHER" id="PTHR14689">
    <property type="entry name" value="PHORBOL-ESTER_DAG-TYPE DOMAIN-CONTAINING PROTEIN"/>
    <property type="match status" value="1"/>
</dbReference>
<reference evidence="4" key="1">
    <citation type="submission" date="2015-06" db="EMBL/GenBank/DDBJ databases">
        <title>Expansion of signal transduction pathways in fungi by whole-genome duplication.</title>
        <authorList>
            <consortium name="DOE Joint Genome Institute"/>
            <person name="Corrochano L.M."/>
            <person name="Kuo A."/>
            <person name="Marcet-Houben M."/>
            <person name="Polaino S."/>
            <person name="Salamov A."/>
            <person name="Villalobos J.M."/>
            <person name="Alvarez M.I."/>
            <person name="Avalos J."/>
            <person name="Benito E.P."/>
            <person name="Benoit I."/>
            <person name="Burger G."/>
            <person name="Camino L.P."/>
            <person name="Canovas D."/>
            <person name="Cerda-Olmedo E."/>
            <person name="Cheng J.-F."/>
            <person name="Dominguez A."/>
            <person name="Elias M."/>
            <person name="Eslava A.P."/>
            <person name="Glaser F."/>
            <person name="Grimwood J."/>
            <person name="Gutierrez G."/>
            <person name="Heitman J."/>
            <person name="Henrissat B."/>
            <person name="Iturriaga E.A."/>
            <person name="Lang B.F."/>
            <person name="Lavin J.L."/>
            <person name="Lee S."/>
            <person name="Li W."/>
            <person name="Lindquist E."/>
            <person name="Lopez-Garcia S."/>
            <person name="Luque E.M."/>
            <person name="Marcos A.T."/>
            <person name="Martin J."/>
            <person name="McCluskey K."/>
            <person name="Medina H.R."/>
            <person name="Miralles-Duran A."/>
            <person name="Miyazaki A."/>
            <person name="Munoz-Torres E."/>
            <person name="Oguiza J.A."/>
            <person name="Ohm R."/>
            <person name="Olmedo M."/>
            <person name="Orejas M."/>
            <person name="Ortiz-Castellanos L."/>
            <person name="Pisabarro A.G."/>
            <person name="Rodriguez-Romero J."/>
            <person name="Ruiz-Herrera J."/>
            <person name="Ruiz-Vazquez R."/>
            <person name="Sanz C."/>
            <person name="Schackwitz W."/>
            <person name="Schmutz J."/>
            <person name="Shahriari M."/>
            <person name="Shelest E."/>
            <person name="Silva-Franco F."/>
            <person name="Soanes D."/>
            <person name="Syed K."/>
            <person name="Tagua V.G."/>
            <person name="Talbot N.J."/>
            <person name="Thon M."/>
            <person name="De vries R.P."/>
            <person name="Wiebenga A."/>
            <person name="Yadav J.S."/>
            <person name="Braun E.L."/>
            <person name="Baker S."/>
            <person name="Garre V."/>
            <person name="Horwitz B."/>
            <person name="Torres-Martinez S."/>
            <person name="Idnurm A."/>
            <person name="Herrera-Estrella A."/>
            <person name="Gabaldon T."/>
            <person name="Grigoriev I.V."/>
        </authorList>
    </citation>
    <scope>NUCLEOTIDE SEQUENCE [LARGE SCALE GENOMIC DNA]</scope>
    <source>
        <strain evidence="4">NRRL 1555(-)</strain>
    </source>
</reference>
<evidence type="ECO:0000256" key="1">
    <source>
        <dbReference type="SAM" id="MobiDB-lite"/>
    </source>
</evidence>
<dbReference type="VEuPathDB" id="FungiDB:PHYBLDRAFT_77562"/>
<dbReference type="OrthoDB" id="21499at2759"/>
<organism evidence="3 4">
    <name type="scientific">Phycomyces blakesleeanus (strain ATCC 8743b / DSM 1359 / FGSC 10004 / NBRC 33097 / NRRL 1555)</name>
    <dbReference type="NCBI Taxonomy" id="763407"/>
    <lineage>
        <taxon>Eukaryota</taxon>
        <taxon>Fungi</taxon>
        <taxon>Fungi incertae sedis</taxon>
        <taxon>Mucoromycota</taxon>
        <taxon>Mucoromycotina</taxon>
        <taxon>Mucoromycetes</taxon>
        <taxon>Mucorales</taxon>
        <taxon>Phycomycetaceae</taxon>
        <taxon>Phycomyces</taxon>
    </lineage>
</organism>
<feature type="compositionally biased region" description="Acidic residues" evidence="1">
    <location>
        <begin position="193"/>
        <end position="208"/>
    </location>
</feature>
<keyword evidence="4" id="KW-1185">Reference proteome</keyword>
<dbReference type="PANTHER" id="PTHR14689:SF0">
    <property type="entry name" value="COILED-COIL DOMAIN-CONTAINING PROTEIN 82"/>
    <property type="match status" value="1"/>
</dbReference>
<accession>A0A163DFN9</accession>
<feature type="domain" description="DUF4211" evidence="2">
    <location>
        <begin position="351"/>
        <end position="478"/>
    </location>
</feature>
<gene>
    <name evidence="3" type="ORF">PHYBLDRAFT_77562</name>
</gene>
<dbReference type="GO" id="GO:0005634">
    <property type="term" value="C:nucleus"/>
    <property type="evidence" value="ECO:0007669"/>
    <property type="project" value="TreeGrafter"/>
</dbReference>
<feature type="compositionally biased region" description="Basic and acidic residues" evidence="1">
    <location>
        <begin position="39"/>
        <end position="57"/>
    </location>
</feature>
<feature type="region of interest" description="Disordered" evidence="1">
    <location>
        <begin position="21"/>
        <end position="61"/>
    </location>
</feature>
<dbReference type="Proteomes" id="UP000077315">
    <property type="component" value="Unassembled WGS sequence"/>
</dbReference>
<evidence type="ECO:0000259" key="2">
    <source>
        <dbReference type="Pfam" id="PF13926"/>
    </source>
</evidence>
<dbReference type="EMBL" id="KV440987">
    <property type="protein sequence ID" value="OAD70920.1"/>
    <property type="molecule type" value="Genomic_DNA"/>
</dbReference>
<sequence>MKHPTKRSNLKQRSLLNFFQTENLFPMNGKSTDSQGKNIKQDNNHDSQDGDNTKESVRTLPDSVKNATENIIGLGEANQNKSSLKEASFENGGEVIGSTSNDPISVSDTKHIDDRMGAIKIDEFHMDSMGGDYFEDSETQDISMSKSLRIEDNKVMSPHEKFETQGVSSEDDSEEDVIMAVPRQRIRRRVLVDEDEDEDDSDSEDEDENKDKDTKNPCTMISRLPKTTNISANKKRRLITKKSENDDKPESSEEDTKEELAFLRENDIYQERTRTKKKSRYSLALGELRGCLMSAVALALLDRKQRLQSFNGEAGPMDHFCHGSTQNLYSDSDQDILYEDETDSEEGYDGFIVDDDIIDGERLDEAEISNAVLPEEFSMNSMQKLSYNFRLFVEYLLNSIHDKDFDTKDNTYNTAIRAIERRVKSYRDSVLTSDAWNIPFKSALDNYVKWTWKGFSDTFVECSACRGRKPANSDVSLSNCLHSREPKQVIFSVGSGCYKRGKAYHGLTHFRLHMYHRIEEEMRRIINSSPEIALEEDTLVAKVLKTMDNSGFVTDIYNNMKALFASADGNYLGEPDSEPEN</sequence>
<proteinExistence type="predicted"/>
<protein>
    <recommendedName>
        <fullName evidence="2">DUF4211 domain-containing protein</fullName>
    </recommendedName>
</protein>
<dbReference type="InterPro" id="IPR025451">
    <property type="entry name" value="DUF4211"/>
</dbReference>
<feature type="compositionally biased region" description="Polar residues" evidence="1">
    <location>
        <begin position="21"/>
        <end position="38"/>
    </location>
</feature>
<dbReference type="InParanoid" id="A0A163DFN9"/>
<dbReference type="RefSeq" id="XP_018288960.1">
    <property type="nucleotide sequence ID" value="XM_018443271.1"/>
</dbReference>
<feature type="compositionally biased region" description="Basic and acidic residues" evidence="1">
    <location>
        <begin position="153"/>
        <end position="163"/>
    </location>
</feature>
<name>A0A163DFN9_PHYB8</name>
<dbReference type="Pfam" id="PF13926">
    <property type="entry name" value="DUF4211"/>
    <property type="match status" value="1"/>
</dbReference>
<evidence type="ECO:0000313" key="4">
    <source>
        <dbReference type="Proteomes" id="UP000077315"/>
    </source>
</evidence>
<dbReference type="AlphaFoldDB" id="A0A163DFN9"/>
<feature type="compositionally biased region" description="Basic and acidic residues" evidence="1">
    <location>
        <begin position="241"/>
        <end position="251"/>
    </location>
</feature>
<evidence type="ECO:0000313" key="3">
    <source>
        <dbReference type="EMBL" id="OAD70920.1"/>
    </source>
</evidence>
<dbReference type="GeneID" id="29004176"/>
<feature type="region of interest" description="Disordered" evidence="1">
    <location>
        <begin position="153"/>
        <end position="259"/>
    </location>
</feature>